<evidence type="ECO:0000313" key="2">
    <source>
        <dbReference type="EMBL" id="EIW79431.1"/>
    </source>
</evidence>
<dbReference type="Proteomes" id="UP000053558">
    <property type="component" value="Unassembled WGS sequence"/>
</dbReference>
<evidence type="ECO:0000259" key="1">
    <source>
        <dbReference type="PROSITE" id="PS51762"/>
    </source>
</evidence>
<organism evidence="2 3">
    <name type="scientific">Coniophora puteana (strain RWD-64-598)</name>
    <name type="common">Brown rot fungus</name>
    <dbReference type="NCBI Taxonomy" id="741705"/>
    <lineage>
        <taxon>Eukaryota</taxon>
        <taxon>Fungi</taxon>
        <taxon>Dikarya</taxon>
        <taxon>Basidiomycota</taxon>
        <taxon>Agaricomycotina</taxon>
        <taxon>Agaricomycetes</taxon>
        <taxon>Agaricomycetidae</taxon>
        <taxon>Boletales</taxon>
        <taxon>Coniophorineae</taxon>
        <taxon>Coniophoraceae</taxon>
        <taxon>Coniophora</taxon>
    </lineage>
</organism>
<evidence type="ECO:0000313" key="3">
    <source>
        <dbReference type="Proteomes" id="UP000053558"/>
    </source>
</evidence>
<dbReference type="Gene3D" id="2.60.120.200">
    <property type="match status" value="1"/>
</dbReference>
<dbReference type="KEGG" id="cput:CONPUDRAFT_59438"/>
<accession>A0A5M3MLH8</accession>
<sequence length="309" mass="33376">MYSTASKVYTVEDWYSGEDFFNKWDFWDQADPTNGLVDYQNQADAQSKGLAYVDQTKNQTVFQVDSWSQVAAGGHRASVRISSQKTYNGGLFILDAEQMPVGCGTWPSWWTVGSNWPYQGEIDIIEGVNGVGVNQMTLHSGTSNACTITKPSNNTGSENFVQFSGSPLQLNCYSTQGADAGCGIKDTATTSFGPGFNAAQGGVYAMLWDTTKGVSMWNFPRDQVPQDITDAQPQPSGWGVAAGYWPASSCDIAANFVDHVMVIDTTICGNWATGAYGASGCPGTCQQMVANASNFADAKWKINYLAVYQ</sequence>
<dbReference type="EMBL" id="JH711581">
    <property type="protein sequence ID" value="EIW79431.1"/>
    <property type="molecule type" value="Genomic_DNA"/>
</dbReference>
<dbReference type="InterPro" id="IPR050546">
    <property type="entry name" value="Glycosyl_Hydrlase_16"/>
</dbReference>
<dbReference type="PROSITE" id="PS51762">
    <property type="entry name" value="GH16_2"/>
    <property type="match status" value="1"/>
</dbReference>
<dbReference type="OMA" id="AKWKINY"/>
<dbReference type="GO" id="GO:0009251">
    <property type="term" value="P:glucan catabolic process"/>
    <property type="evidence" value="ECO:0007669"/>
    <property type="project" value="TreeGrafter"/>
</dbReference>
<keyword evidence="3" id="KW-1185">Reference proteome</keyword>
<dbReference type="GO" id="GO:0004553">
    <property type="term" value="F:hydrolase activity, hydrolyzing O-glycosyl compounds"/>
    <property type="evidence" value="ECO:0007669"/>
    <property type="project" value="InterPro"/>
</dbReference>
<dbReference type="PANTHER" id="PTHR10963:SF24">
    <property type="entry name" value="GLYCOSIDASE C21B10.07-RELATED"/>
    <property type="match status" value="1"/>
</dbReference>
<keyword evidence="2" id="KW-0378">Hydrolase</keyword>
<dbReference type="Pfam" id="PF26113">
    <property type="entry name" value="GH16_XgeA"/>
    <property type="match status" value="1"/>
</dbReference>
<dbReference type="CDD" id="cd02181">
    <property type="entry name" value="GH16_fungal_Lam16A_glucanase"/>
    <property type="match status" value="1"/>
</dbReference>
<dbReference type="InterPro" id="IPR000757">
    <property type="entry name" value="Beta-glucanase-like"/>
</dbReference>
<dbReference type="AlphaFoldDB" id="A0A5M3MLH8"/>
<proteinExistence type="predicted"/>
<protein>
    <submittedName>
        <fullName evidence="2">Glycoside hydrolase family 16 protein</fullName>
    </submittedName>
</protein>
<dbReference type="PANTHER" id="PTHR10963">
    <property type="entry name" value="GLYCOSYL HYDROLASE-RELATED"/>
    <property type="match status" value="1"/>
</dbReference>
<dbReference type="OrthoDB" id="192832at2759"/>
<reference evidence="3" key="1">
    <citation type="journal article" date="2012" name="Science">
        <title>The Paleozoic origin of enzymatic lignin decomposition reconstructed from 31 fungal genomes.</title>
        <authorList>
            <person name="Floudas D."/>
            <person name="Binder M."/>
            <person name="Riley R."/>
            <person name="Barry K."/>
            <person name="Blanchette R.A."/>
            <person name="Henrissat B."/>
            <person name="Martinez A.T."/>
            <person name="Otillar R."/>
            <person name="Spatafora J.W."/>
            <person name="Yadav J.S."/>
            <person name="Aerts A."/>
            <person name="Benoit I."/>
            <person name="Boyd A."/>
            <person name="Carlson A."/>
            <person name="Copeland A."/>
            <person name="Coutinho P.M."/>
            <person name="de Vries R.P."/>
            <person name="Ferreira P."/>
            <person name="Findley K."/>
            <person name="Foster B."/>
            <person name="Gaskell J."/>
            <person name="Glotzer D."/>
            <person name="Gorecki P."/>
            <person name="Heitman J."/>
            <person name="Hesse C."/>
            <person name="Hori C."/>
            <person name="Igarashi K."/>
            <person name="Jurgens J.A."/>
            <person name="Kallen N."/>
            <person name="Kersten P."/>
            <person name="Kohler A."/>
            <person name="Kuees U."/>
            <person name="Kumar T.K.A."/>
            <person name="Kuo A."/>
            <person name="LaButti K."/>
            <person name="Larrondo L.F."/>
            <person name="Lindquist E."/>
            <person name="Ling A."/>
            <person name="Lombard V."/>
            <person name="Lucas S."/>
            <person name="Lundell T."/>
            <person name="Martin R."/>
            <person name="McLaughlin D.J."/>
            <person name="Morgenstern I."/>
            <person name="Morin E."/>
            <person name="Murat C."/>
            <person name="Nagy L.G."/>
            <person name="Nolan M."/>
            <person name="Ohm R.A."/>
            <person name="Patyshakuliyeva A."/>
            <person name="Rokas A."/>
            <person name="Ruiz-Duenas F.J."/>
            <person name="Sabat G."/>
            <person name="Salamov A."/>
            <person name="Samejima M."/>
            <person name="Schmutz J."/>
            <person name="Slot J.C."/>
            <person name="St John F."/>
            <person name="Stenlid J."/>
            <person name="Sun H."/>
            <person name="Sun S."/>
            <person name="Syed K."/>
            <person name="Tsang A."/>
            <person name="Wiebenga A."/>
            <person name="Young D."/>
            <person name="Pisabarro A."/>
            <person name="Eastwood D.C."/>
            <person name="Martin F."/>
            <person name="Cullen D."/>
            <person name="Grigoriev I.V."/>
            <person name="Hibbett D.S."/>
        </authorList>
    </citation>
    <scope>NUCLEOTIDE SEQUENCE [LARGE SCALE GENOMIC DNA]</scope>
    <source>
        <strain evidence="3">RWD-64-598 SS2</strain>
    </source>
</reference>
<gene>
    <name evidence="2" type="ORF">CONPUDRAFT_59438</name>
</gene>
<dbReference type="InterPro" id="IPR013320">
    <property type="entry name" value="ConA-like_dom_sf"/>
</dbReference>
<dbReference type="RefSeq" id="XP_007770447.1">
    <property type="nucleotide sequence ID" value="XM_007772257.1"/>
</dbReference>
<dbReference type="GeneID" id="19208033"/>
<feature type="domain" description="GH16" evidence="1">
    <location>
        <begin position="1"/>
        <end position="268"/>
    </location>
</feature>
<name>A0A5M3MLH8_CONPW</name>
<comment type="caution">
    <text evidence="2">The sequence shown here is derived from an EMBL/GenBank/DDBJ whole genome shotgun (WGS) entry which is preliminary data.</text>
</comment>
<dbReference type="SUPFAM" id="SSF49899">
    <property type="entry name" value="Concanavalin A-like lectins/glucanases"/>
    <property type="match status" value="1"/>
</dbReference>